<dbReference type="InterPro" id="IPR036737">
    <property type="entry name" value="OmpA-like_sf"/>
</dbReference>
<accession>A0A5P2QPZ8</accession>
<feature type="compositionally biased region" description="Basic and acidic residues" evidence="2">
    <location>
        <begin position="149"/>
        <end position="163"/>
    </location>
</feature>
<dbReference type="Proteomes" id="UP000324507">
    <property type="component" value="Chromosome"/>
</dbReference>
<feature type="compositionally biased region" description="Low complexity" evidence="2">
    <location>
        <begin position="164"/>
        <end position="173"/>
    </location>
</feature>
<dbReference type="InterPro" id="IPR050330">
    <property type="entry name" value="Bact_OuterMem_StrucFunc"/>
</dbReference>
<feature type="compositionally biased region" description="Low complexity" evidence="2">
    <location>
        <begin position="94"/>
        <end position="127"/>
    </location>
</feature>
<evidence type="ECO:0000313" key="5">
    <source>
        <dbReference type="EMBL" id="QEU08088.1"/>
    </source>
</evidence>
<dbReference type="PROSITE" id="PS51123">
    <property type="entry name" value="OMPA_2"/>
    <property type="match status" value="1"/>
</dbReference>
<feature type="signal peptide" evidence="3">
    <location>
        <begin position="1"/>
        <end position="25"/>
    </location>
</feature>
<dbReference type="Gene3D" id="3.30.1330.60">
    <property type="entry name" value="OmpA-like domain"/>
    <property type="match status" value="1"/>
</dbReference>
<evidence type="ECO:0000259" key="4">
    <source>
        <dbReference type="PROSITE" id="PS51123"/>
    </source>
</evidence>
<protein>
    <submittedName>
        <fullName evidence="5">OmpA family protein</fullName>
    </submittedName>
</protein>
<evidence type="ECO:0000256" key="3">
    <source>
        <dbReference type="SAM" id="SignalP"/>
    </source>
</evidence>
<proteinExistence type="predicted"/>
<sequence length="740" mass="83566">MRRIFKTTTAIVAIISILSPQLAVAQSEAELLKRRAEERQQQQQQKQQQQRQQQQRQQQQRQQREQAAPQNRQERQPQRAQPAERAQQERAPERAQQQRAQPAERAQQQRPRAEQQPQRAQGQPAREGQPPRKQPAQQPERQAQPPKPQQRERQQEQRARQQAEPRQQQPARDAQPRRAGDDAPAPRAAQGQRDDARPSREQPRPDPRRPADQAAPQREARPEQPGVRPAPNRAEAPQNRPAAPQRGEGRENPPPRAANRDGQQAPGAREQRPAPMDANALRNVMEQREREGQQPAPRPARNQQALDPRRPSDTEAPERPRTREELQRQLQRSNGEIRLRAPEADVKPNDLARRAAERSAPPKAAALAAAAERQSQENVIKRRITEQNIRRSDQDFGTRIRDGLRPGDRRNLSPAELRDLERRERQLREDERRLDERERDLARRDDDDDNGSDIAKLLLAGAAGFAVGKMLSGNRQVALNTGDRAVLTLPDGSQQIVRDDNALLYRPGSDVQTEQFADGSTRTTVLRADGSRVVTIRDADMNILRRTLIHPNGAETRLISNTEVRPVQISTLPAPVPVEYTTRPLNETELRNALLQESAADRRFTLGQIRDIPEVRSLVAPVNLPQVTFDSGSAALAASQAEQLASLGKVIRDSIDQNPNEVYMIEGYTDAVGSSAENLALSDRRAESVALALTEYYQVPPENMVVQGYGEQFLLVPTDGAERENRRVAVRRITDLLEQQ</sequence>
<feature type="compositionally biased region" description="Low complexity" evidence="2">
    <location>
        <begin position="182"/>
        <end position="191"/>
    </location>
</feature>
<dbReference type="PANTHER" id="PTHR30329:SF21">
    <property type="entry name" value="LIPOPROTEIN YIAD-RELATED"/>
    <property type="match status" value="1"/>
</dbReference>
<feature type="compositionally biased region" description="Basic and acidic residues" evidence="2">
    <location>
        <begin position="307"/>
        <end position="327"/>
    </location>
</feature>
<gene>
    <name evidence="5" type="ORF">FOB51_08805</name>
</gene>
<evidence type="ECO:0000313" key="6">
    <source>
        <dbReference type="Proteomes" id="UP000324507"/>
    </source>
</evidence>
<feature type="compositionally biased region" description="Low complexity" evidence="2">
    <location>
        <begin position="358"/>
        <end position="373"/>
    </location>
</feature>
<organism evidence="5 6">
    <name type="scientific">Paracoccus yeei</name>
    <dbReference type="NCBI Taxonomy" id="147645"/>
    <lineage>
        <taxon>Bacteria</taxon>
        <taxon>Pseudomonadati</taxon>
        <taxon>Pseudomonadota</taxon>
        <taxon>Alphaproteobacteria</taxon>
        <taxon>Rhodobacterales</taxon>
        <taxon>Paracoccaceae</taxon>
        <taxon>Paracoccus</taxon>
    </lineage>
</organism>
<dbReference type="CDD" id="cd07185">
    <property type="entry name" value="OmpA_C-like"/>
    <property type="match status" value="1"/>
</dbReference>
<feature type="compositionally biased region" description="Low complexity" evidence="2">
    <location>
        <begin position="41"/>
        <end position="71"/>
    </location>
</feature>
<feature type="compositionally biased region" description="Basic and acidic residues" evidence="2">
    <location>
        <begin position="192"/>
        <end position="211"/>
    </location>
</feature>
<dbReference type="SUPFAM" id="SSF103088">
    <property type="entry name" value="OmpA-like"/>
    <property type="match status" value="1"/>
</dbReference>
<evidence type="ECO:0000256" key="2">
    <source>
        <dbReference type="SAM" id="MobiDB-lite"/>
    </source>
</evidence>
<reference evidence="5 6" key="1">
    <citation type="submission" date="2019-09" db="EMBL/GenBank/DDBJ databases">
        <title>FDA dAtabase for Regulatory Grade micrObial Sequences (FDA-ARGOS): Supporting development and validation of Infectious Disease Dx tests.</title>
        <authorList>
            <person name="Sciortino C."/>
            <person name="Tallon L."/>
            <person name="Sadzewicz L."/>
            <person name="Vavikolanu K."/>
            <person name="Mehta A."/>
            <person name="Aluvathingal J."/>
            <person name="Nadendla S."/>
            <person name="Nandy P."/>
            <person name="Geyer C."/>
            <person name="Yan Y."/>
            <person name="Sichtig H."/>
        </authorList>
    </citation>
    <scope>NUCLEOTIDE SEQUENCE [LARGE SCALE GENOMIC DNA]</scope>
    <source>
        <strain evidence="5 6">FDAARGOS_643</strain>
    </source>
</reference>
<feature type="compositionally biased region" description="Low complexity" evidence="2">
    <location>
        <begin position="134"/>
        <end position="144"/>
    </location>
</feature>
<feature type="compositionally biased region" description="Basic and acidic residues" evidence="2">
    <location>
        <begin position="335"/>
        <end position="357"/>
    </location>
</feature>
<dbReference type="Pfam" id="PF00691">
    <property type="entry name" value="OmpA"/>
    <property type="match status" value="1"/>
</dbReference>
<dbReference type="EMBL" id="CP044081">
    <property type="protein sequence ID" value="QEU08088.1"/>
    <property type="molecule type" value="Genomic_DNA"/>
</dbReference>
<feature type="chain" id="PRO_5024859308" evidence="3">
    <location>
        <begin position="26"/>
        <end position="740"/>
    </location>
</feature>
<feature type="region of interest" description="Disordered" evidence="2">
    <location>
        <begin position="33"/>
        <end position="417"/>
    </location>
</feature>
<dbReference type="PANTHER" id="PTHR30329">
    <property type="entry name" value="STATOR ELEMENT OF FLAGELLAR MOTOR COMPLEX"/>
    <property type="match status" value="1"/>
</dbReference>
<evidence type="ECO:0000256" key="1">
    <source>
        <dbReference type="PROSITE-ProRule" id="PRU00473"/>
    </source>
</evidence>
<keyword evidence="3" id="KW-0732">Signal</keyword>
<dbReference type="GO" id="GO:0016020">
    <property type="term" value="C:membrane"/>
    <property type="evidence" value="ECO:0007669"/>
    <property type="project" value="UniProtKB-UniRule"/>
</dbReference>
<dbReference type="InterPro" id="IPR006665">
    <property type="entry name" value="OmpA-like"/>
</dbReference>
<feature type="domain" description="OmpA-like" evidence="4">
    <location>
        <begin position="616"/>
        <end position="736"/>
    </location>
</feature>
<name>A0A5P2QPZ8_9RHOB</name>
<dbReference type="AlphaFoldDB" id="A0A5P2QPZ8"/>
<keyword evidence="1" id="KW-0472">Membrane</keyword>
<feature type="compositionally biased region" description="Basic and acidic residues" evidence="2">
    <location>
        <begin position="379"/>
        <end position="417"/>
    </location>
</feature>
<feature type="compositionally biased region" description="Low complexity" evidence="2">
    <location>
        <begin position="293"/>
        <end position="305"/>
    </location>
</feature>